<dbReference type="SUPFAM" id="SSF52799">
    <property type="entry name" value="(Phosphotyrosine protein) phosphatases II"/>
    <property type="match status" value="1"/>
</dbReference>
<dbReference type="EMBL" id="HBEG01030564">
    <property type="protein sequence ID" value="CAD8367991.1"/>
    <property type="molecule type" value="Transcribed_RNA"/>
</dbReference>
<dbReference type="InterPro" id="IPR016130">
    <property type="entry name" value="Tyr_Pase_AS"/>
</dbReference>
<reference evidence="2" key="1">
    <citation type="submission" date="2021-01" db="EMBL/GenBank/DDBJ databases">
        <authorList>
            <person name="Corre E."/>
            <person name="Pelletier E."/>
            <person name="Niang G."/>
            <person name="Scheremetjew M."/>
            <person name="Finn R."/>
            <person name="Kale V."/>
            <person name="Holt S."/>
            <person name="Cochrane G."/>
            <person name="Meng A."/>
            <person name="Brown T."/>
            <person name="Cohen L."/>
        </authorList>
    </citation>
    <scope>NUCLEOTIDE SEQUENCE</scope>
    <source>
        <strain evidence="2">Pbaha01</strain>
    </source>
</reference>
<evidence type="ECO:0000259" key="1">
    <source>
        <dbReference type="PROSITE" id="PS50056"/>
    </source>
</evidence>
<dbReference type="AlphaFoldDB" id="A0A7S0AMD7"/>
<dbReference type="Gene3D" id="3.90.190.10">
    <property type="entry name" value="Protein tyrosine phosphatase superfamily"/>
    <property type="match status" value="1"/>
</dbReference>
<evidence type="ECO:0000313" key="2">
    <source>
        <dbReference type="EMBL" id="CAD8367991.1"/>
    </source>
</evidence>
<name>A0A7S0AMD7_9DINO</name>
<feature type="domain" description="Tyrosine specific protein phosphatases" evidence="1">
    <location>
        <begin position="232"/>
        <end position="286"/>
    </location>
</feature>
<dbReference type="InterPro" id="IPR029021">
    <property type="entry name" value="Prot-tyrosine_phosphatase-like"/>
</dbReference>
<gene>
    <name evidence="2" type="ORF">PBAH0796_LOCUS18653</name>
</gene>
<dbReference type="PROSITE" id="PS00383">
    <property type="entry name" value="TYR_PHOSPHATASE_1"/>
    <property type="match status" value="1"/>
</dbReference>
<dbReference type="InterPro" id="IPR000387">
    <property type="entry name" value="Tyr_Pase_dom"/>
</dbReference>
<dbReference type="InterPro" id="IPR026893">
    <property type="entry name" value="Tyr/Ser_Pase_IphP-type"/>
</dbReference>
<accession>A0A7S0AMD7</accession>
<protein>
    <recommendedName>
        <fullName evidence="1">Tyrosine specific protein phosphatases domain-containing protein</fullName>
    </recommendedName>
</protein>
<organism evidence="2">
    <name type="scientific">Pyrodinium bahamense</name>
    <dbReference type="NCBI Taxonomy" id="73915"/>
    <lineage>
        <taxon>Eukaryota</taxon>
        <taxon>Sar</taxon>
        <taxon>Alveolata</taxon>
        <taxon>Dinophyceae</taxon>
        <taxon>Gonyaulacales</taxon>
        <taxon>Pyrocystaceae</taxon>
        <taxon>Pyrodinium</taxon>
    </lineage>
</organism>
<dbReference type="Pfam" id="PF13350">
    <property type="entry name" value="Y_phosphatase3"/>
    <property type="match status" value="1"/>
</dbReference>
<sequence length="319" mass="35022">MSAPQWGTLPVLPCCTLEALWIDELAAHLQSQRREGGPHEWATCARQWQSMRPEEHWQGQEAHCTGHAAVFGKRPEVCELTLEAISMLMRDFKGSGVSVRAWLNGLSQVQLQQLASEAEAAGQREVELPEPIGRVLLLPAHLQLTWRPGTLGWVPLIRGSLALAGAPNEEAARRWAREGANVVVSLLRDDEPRCDSARKACEDAGMRWEHCPLSGKRGVTAPTSHEDRGSLARVLELLPELLGAGESVVVHCAAGMHRTGAVAFCVVRRCGFSTEQALAAVERMRPVTHKALLETEKKRGQMALWEVVETSMFGLDCAL</sequence>
<dbReference type="GO" id="GO:0004721">
    <property type="term" value="F:phosphoprotein phosphatase activity"/>
    <property type="evidence" value="ECO:0007669"/>
    <property type="project" value="InterPro"/>
</dbReference>
<dbReference type="PROSITE" id="PS50056">
    <property type="entry name" value="TYR_PHOSPHATASE_2"/>
    <property type="match status" value="1"/>
</dbReference>
<proteinExistence type="predicted"/>